<keyword evidence="2 3" id="KW-0812">Transmembrane</keyword>
<reference evidence="3" key="2">
    <citation type="submission" date="2013-10" db="EMBL/GenBank/DDBJ databases">
        <authorList>
            <person name="Aslett M."/>
        </authorList>
    </citation>
    <scope>NUCLEOTIDE SEQUENCE [LARGE SCALE GENOMIC DNA]</scope>
    <source>
        <strain evidence="3">Houghton</strain>
    </source>
</reference>
<accession>U6KF20</accession>
<organism evidence="3 4">
    <name type="scientific">Eimeria mitis</name>
    <dbReference type="NCBI Taxonomy" id="44415"/>
    <lineage>
        <taxon>Eukaryota</taxon>
        <taxon>Sar</taxon>
        <taxon>Alveolata</taxon>
        <taxon>Apicomplexa</taxon>
        <taxon>Conoidasida</taxon>
        <taxon>Coccidia</taxon>
        <taxon>Eucoccidiorida</taxon>
        <taxon>Eimeriorina</taxon>
        <taxon>Eimeriidae</taxon>
        <taxon>Eimeria</taxon>
    </lineage>
</organism>
<evidence type="ECO:0000313" key="3">
    <source>
        <dbReference type="EMBL" id="CDJ36635.1"/>
    </source>
</evidence>
<feature type="transmembrane region" description="Helical" evidence="2">
    <location>
        <begin position="38"/>
        <end position="62"/>
    </location>
</feature>
<feature type="compositionally biased region" description="Basic and acidic residues" evidence="1">
    <location>
        <begin position="127"/>
        <end position="140"/>
    </location>
</feature>
<keyword evidence="4" id="KW-1185">Reference proteome</keyword>
<name>U6KF20_9EIME</name>
<dbReference type="EMBL" id="HG736442">
    <property type="protein sequence ID" value="CDJ36635.1"/>
    <property type="molecule type" value="Genomic_DNA"/>
</dbReference>
<proteinExistence type="predicted"/>
<dbReference type="Proteomes" id="UP000030744">
    <property type="component" value="Unassembled WGS sequence"/>
</dbReference>
<evidence type="ECO:0000313" key="4">
    <source>
        <dbReference type="Proteomes" id="UP000030744"/>
    </source>
</evidence>
<dbReference type="RefSeq" id="XP_037878923.1">
    <property type="nucleotide sequence ID" value="XM_038023069.1"/>
</dbReference>
<dbReference type="GeneID" id="60404572"/>
<feature type="compositionally biased region" description="Polar residues" evidence="1">
    <location>
        <begin position="92"/>
        <end position="106"/>
    </location>
</feature>
<reference evidence="3" key="1">
    <citation type="submission" date="2013-10" db="EMBL/GenBank/DDBJ databases">
        <title>Genomic analysis of the causative agents of coccidiosis in chickens.</title>
        <authorList>
            <person name="Reid A.J."/>
            <person name="Blake D."/>
            <person name="Billington K."/>
            <person name="Browne H."/>
            <person name="Dunn M."/>
            <person name="Hung S."/>
            <person name="Kawahara F."/>
            <person name="Miranda-Saavedra D."/>
            <person name="Mourier T."/>
            <person name="Nagra H."/>
            <person name="Otto T.D."/>
            <person name="Rawlings N."/>
            <person name="Sanchez A."/>
            <person name="Sanders M."/>
            <person name="Subramaniam C."/>
            <person name="Tay Y."/>
            <person name="Dear P."/>
            <person name="Doerig C."/>
            <person name="Gruber A."/>
            <person name="Parkinson J."/>
            <person name="Shirley M."/>
            <person name="Wan K.L."/>
            <person name="Berriman M."/>
            <person name="Tomley F."/>
            <person name="Pain A."/>
        </authorList>
    </citation>
    <scope>NUCLEOTIDE SEQUENCE [LARGE SCALE GENOMIC DNA]</scope>
    <source>
        <strain evidence="3">Houghton</strain>
    </source>
</reference>
<sequence>MSLLVATVLVGRRGAWLGALGGLGSGAVIGVFTFPSLGVAGIVASTVVGLLLGIVLGFAPIFRGLKINERYICAGLRSRATSSSRADEGSRSYESSHGMNGSPVSSRRQRAVPKLTHGTQRYGHMGHTSENEGSTRRNTEEPINGSEEAGP</sequence>
<dbReference type="VEuPathDB" id="ToxoDB:EMH_0092420"/>
<keyword evidence="2" id="KW-1133">Transmembrane helix</keyword>
<dbReference type="OrthoDB" id="333912at2759"/>
<evidence type="ECO:0000256" key="2">
    <source>
        <dbReference type="SAM" id="Phobius"/>
    </source>
</evidence>
<evidence type="ECO:0000256" key="1">
    <source>
        <dbReference type="SAM" id="MobiDB-lite"/>
    </source>
</evidence>
<keyword evidence="2" id="KW-0472">Membrane</keyword>
<dbReference type="AlphaFoldDB" id="U6KF20"/>
<feature type="region of interest" description="Disordered" evidence="1">
    <location>
        <begin position="78"/>
        <end position="151"/>
    </location>
</feature>
<protein>
    <submittedName>
        <fullName evidence="3">Transmembrane domain-containing protein, putative</fullName>
    </submittedName>
</protein>
<gene>
    <name evidence="3" type="ORF">EMH_0092420</name>
</gene>